<gene>
    <name evidence="1" type="ORF">FHP25_01220</name>
</gene>
<name>A0A5C8PVZ0_9HYPH</name>
<dbReference type="AlphaFoldDB" id="A0A5C8PVZ0"/>
<sequence length="304" mass="34870">MFHTRFRPKYDVLYGVSDWRDKYLDKWIAHKKQEVQASGGVVTVGMLLQLEDLAKKALINYYNQPITMVEAKFITSQTLARKILANVTSVPGTGIYIDELLKSRYSPISVRDDKSISRMPKNDNRVPGDYDAFVAMLKDALTKQTALDAALYLAIRRACKFGIEYVMEYRGGTIHYIIDGITMADVVGKTEMPINMGLQTGVPITTSELRFIFRNWHWFREKVDDGLVFWFKDTPTTAPWITDPKLWIPYAAQRIRKYKTAKQGSNDYEADKVNGFEKYAPIDPALAIEYFGMIKMTDKLIQSD</sequence>
<dbReference type="Proteomes" id="UP000321638">
    <property type="component" value="Unassembled WGS sequence"/>
</dbReference>
<reference evidence="1 2" key="1">
    <citation type="submission" date="2019-06" db="EMBL/GenBank/DDBJ databases">
        <title>New taxonomy in bacterial strain CC-CFT640, isolated from vineyard.</title>
        <authorList>
            <person name="Lin S.-Y."/>
            <person name="Tsai C.-F."/>
            <person name="Young C.-C."/>
        </authorList>
    </citation>
    <scope>NUCLEOTIDE SEQUENCE [LARGE SCALE GENOMIC DNA]</scope>
    <source>
        <strain evidence="1 2">CC-CFT640</strain>
    </source>
</reference>
<keyword evidence="2" id="KW-1185">Reference proteome</keyword>
<proteinExistence type="predicted"/>
<dbReference type="EMBL" id="VDUZ01000001">
    <property type="protein sequence ID" value="TXL82346.1"/>
    <property type="molecule type" value="Genomic_DNA"/>
</dbReference>
<evidence type="ECO:0000313" key="2">
    <source>
        <dbReference type="Proteomes" id="UP000321638"/>
    </source>
</evidence>
<dbReference type="RefSeq" id="WP_178133198.1">
    <property type="nucleotide sequence ID" value="NZ_VDUZ01000001.1"/>
</dbReference>
<comment type="caution">
    <text evidence="1">The sequence shown here is derived from an EMBL/GenBank/DDBJ whole genome shotgun (WGS) entry which is preliminary data.</text>
</comment>
<evidence type="ECO:0000313" key="1">
    <source>
        <dbReference type="EMBL" id="TXL82346.1"/>
    </source>
</evidence>
<protein>
    <submittedName>
        <fullName evidence="1">Uncharacterized protein</fullName>
    </submittedName>
</protein>
<accession>A0A5C8PVZ0</accession>
<organism evidence="1 2">
    <name type="scientific">Vineibacter terrae</name>
    <dbReference type="NCBI Taxonomy" id="2586908"/>
    <lineage>
        <taxon>Bacteria</taxon>
        <taxon>Pseudomonadati</taxon>
        <taxon>Pseudomonadota</taxon>
        <taxon>Alphaproteobacteria</taxon>
        <taxon>Hyphomicrobiales</taxon>
        <taxon>Vineibacter</taxon>
    </lineage>
</organism>